<gene>
    <name evidence="7 8" type="primary">uxaC</name>
    <name evidence="8" type="ORF">ACFQ3W_03040</name>
</gene>
<dbReference type="PANTHER" id="PTHR30068">
    <property type="entry name" value="URONATE ISOMERASE"/>
    <property type="match status" value="1"/>
</dbReference>
<reference evidence="9" key="1">
    <citation type="journal article" date="2019" name="Int. J. Syst. Evol. Microbiol.">
        <title>The Global Catalogue of Microorganisms (GCM) 10K type strain sequencing project: providing services to taxonomists for standard genome sequencing and annotation.</title>
        <authorList>
            <consortium name="The Broad Institute Genomics Platform"/>
            <consortium name="The Broad Institute Genome Sequencing Center for Infectious Disease"/>
            <person name="Wu L."/>
            <person name="Ma J."/>
        </authorList>
    </citation>
    <scope>NUCLEOTIDE SEQUENCE [LARGE SCALE GENOMIC DNA]</scope>
    <source>
        <strain evidence="9">CCUG 59189</strain>
    </source>
</reference>
<evidence type="ECO:0000256" key="1">
    <source>
        <dbReference type="ARBA" id="ARBA00001165"/>
    </source>
</evidence>
<evidence type="ECO:0000256" key="3">
    <source>
        <dbReference type="ARBA" id="ARBA00008397"/>
    </source>
</evidence>
<accession>A0ABW3RSU1</accession>
<evidence type="ECO:0000313" key="9">
    <source>
        <dbReference type="Proteomes" id="UP001597262"/>
    </source>
</evidence>
<dbReference type="Pfam" id="PF02614">
    <property type="entry name" value="UxaC"/>
    <property type="match status" value="1"/>
</dbReference>
<dbReference type="Gene3D" id="3.20.20.140">
    <property type="entry name" value="Metal-dependent hydrolases"/>
    <property type="match status" value="1"/>
</dbReference>
<dbReference type="Proteomes" id="UP001597262">
    <property type="component" value="Unassembled WGS sequence"/>
</dbReference>
<dbReference type="NCBIfam" id="NF002794">
    <property type="entry name" value="PRK02925.1"/>
    <property type="match status" value="1"/>
</dbReference>
<comment type="catalytic activity">
    <reaction evidence="7">
        <text>aldehydo-D-galacturonate = keto-D-tagaturonate</text>
        <dbReference type="Rhea" id="RHEA:27702"/>
        <dbReference type="ChEBI" id="CHEBI:12952"/>
        <dbReference type="ChEBI" id="CHEBI:17886"/>
    </reaction>
</comment>
<proteinExistence type="inferred from homology"/>
<comment type="similarity">
    <text evidence="3 7">Belongs to the metallo-dependent hydrolases superfamily. Uronate isomerase family.</text>
</comment>
<keyword evidence="6 7" id="KW-0413">Isomerase</keyword>
<comment type="pathway">
    <text evidence="2 7">Carbohydrate metabolism; pentose and glucuronate interconversion.</text>
</comment>
<dbReference type="EMBL" id="JBHTLM010000002">
    <property type="protein sequence ID" value="MFD1175276.1"/>
    <property type="molecule type" value="Genomic_DNA"/>
</dbReference>
<dbReference type="RefSeq" id="WP_379316490.1">
    <property type="nucleotide sequence ID" value="NZ_JBHTLM010000002.1"/>
</dbReference>
<organism evidence="8 9">
    <name type="scientific">Paenibacillus puldeungensis</name>
    <dbReference type="NCBI Taxonomy" id="696536"/>
    <lineage>
        <taxon>Bacteria</taxon>
        <taxon>Bacillati</taxon>
        <taxon>Bacillota</taxon>
        <taxon>Bacilli</taxon>
        <taxon>Bacillales</taxon>
        <taxon>Paenibacillaceae</taxon>
        <taxon>Paenibacillus</taxon>
    </lineage>
</organism>
<dbReference type="EC" id="5.3.1.12" evidence="4 7"/>
<evidence type="ECO:0000313" key="8">
    <source>
        <dbReference type="EMBL" id="MFD1175276.1"/>
    </source>
</evidence>
<protein>
    <recommendedName>
        <fullName evidence="5 7">Uronate isomerase</fullName>
        <ecNumber evidence="4 7">5.3.1.12</ecNumber>
    </recommendedName>
    <alternativeName>
        <fullName evidence="7">Glucuronate isomerase</fullName>
    </alternativeName>
    <alternativeName>
        <fullName evidence="7">Uronic isomerase</fullName>
    </alternativeName>
</protein>
<dbReference type="InterPro" id="IPR003766">
    <property type="entry name" value="Uronate_isomerase"/>
</dbReference>
<dbReference type="InterPro" id="IPR032466">
    <property type="entry name" value="Metal_Hydrolase"/>
</dbReference>
<comment type="caution">
    <text evidence="8">The sequence shown here is derived from an EMBL/GenBank/DDBJ whole genome shotgun (WGS) entry which is preliminary data.</text>
</comment>
<evidence type="ECO:0000256" key="5">
    <source>
        <dbReference type="ARBA" id="ARBA00020555"/>
    </source>
</evidence>
<dbReference type="Gene3D" id="1.10.2020.10">
    <property type="entry name" value="uronate isomerase, domain 2, chain A"/>
    <property type="match status" value="1"/>
</dbReference>
<dbReference type="GO" id="GO:0008880">
    <property type="term" value="F:glucuronate isomerase activity"/>
    <property type="evidence" value="ECO:0007669"/>
    <property type="project" value="UniProtKB-EC"/>
</dbReference>
<sequence>MAKHFLGKHFLLNSKAAKVLYHQYADNMPIVDYHCHLSPQEIYENKTFRNLTEAWLGGDHYKWRVMRACGVEEKLITGEASDYDKFLAWAKVVPQLLGNPLYHWTHLELQRFFGMDELLNEQTAPAIWEKANTMLRGEGFGARDLITKSHVKVLCTTDDPVDSLEFHLKIKDLPEFQTKVLPSFRPDQALEINRDSFRPWVSKLEAATGKPIREYSELLEALNERIDFFHQAGGRLSDHALDTVEYEETALEEATDIFAKALEQGQVSREDARKYKSYTMLFLSKQYAARGWVMQLHIHALRNINTVMRDRLGPDHGYDAIYDGPLAAPLAGFLNSLEREGALPKTVLYSLNRNDYPVLASIMGSFQGGGVPGKIQLGTAWWFNDHKDGMLEQMTTLGNFGVLARFIGMLTDSRSFLSYTRHEYFRRLLCDVLGDWVERGEAPKDLSLLGKMVKDICYHNALEYFAFPEEDM</sequence>
<evidence type="ECO:0000256" key="7">
    <source>
        <dbReference type="HAMAP-Rule" id="MF_00675"/>
    </source>
</evidence>
<dbReference type="HAMAP" id="MF_00675">
    <property type="entry name" value="UxaC"/>
    <property type="match status" value="1"/>
</dbReference>
<dbReference type="SUPFAM" id="SSF51556">
    <property type="entry name" value="Metallo-dependent hydrolases"/>
    <property type="match status" value="1"/>
</dbReference>
<dbReference type="PANTHER" id="PTHR30068:SF4">
    <property type="entry name" value="URONATE ISOMERASE"/>
    <property type="match status" value="1"/>
</dbReference>
<evidence type="ECO:0000256" key="6">
    <source>
        <dbReference type="ARBA" id="ARBA00023235"/>
    </source>
</evidence>
<name>A0ABW3RSU1_9BACL</name>
<comment type="catalytic activity">
    <reaction evidence="1 7">
        <text>D-glucuronate = D-fructuronate</text>
        <dbReference type="Rhea" id="RHEA:13049"/>
        <dbReference type="ChEBI" id="CHEBI:58720"/>
        <dbReference type="ChEBI" id="CHEBI:59863"/>
        <dbReference type="EC" id="5.3.1.12"/>
    </reaction>
</comment>
<evidence type="ECO:0000256" key="4">
    <source>
        <dbReference type="ARBA" id="ARBA00012546"/>
    </source>
</evidence>
<evidence type="ECO:0000256" key="2">
    <source>
        <dbReference type="ARBA" id="ARBA00004892"/>
    </source>
</evidence>
<keyword evidence="9" id="KW-1185">Reference proteome</keyword>